<dbReference type="PANTHER" id="PTHR45758:SF4">
    <property type="entry name" value="MITOFERRIN-1"/>
    <property type="match status" value="1"/>
</dbReference>
<evidence type="ECO:0000256" key="1">
    <source>
        <dbReference type="ARBA" id="ARBA00004225"/>
    </source>
</evidence>
<evidence type="ECO:0000313" key="11">
    <source>
        <dbReference type="Proteomes" id="UP000011083"/>
    </source>
</evidence>
<name>L8HIN2_ACACF</name>
<feature type="repeat" description="Solcar" evidence="8">
    <location>
        <begin position="202"/>
        <end position="289"/>
    </location>
</feature>
<evidence type="ECO:0000256" key="4">
    <source>
        <dbReference type="ARBA" id="ARBA00022692"/>
    </source>
</evidence>
<dbReference type="GO" id="GO:0015093">
    <property type="term" value="F:ferrous iron transmembrane transporter activity"/>
    <property type="evidence" value="ECO:0007669"/>
    <property type="project" value="TreeGrafter"/>
</dbReference>
<dbReference type="InterPro" id="IPR018108">
    <property type="entry name" value="MCP_transmembrane"/>
</dbReference>
<keyword evidence="5" id="KW-1133">Transmembrane helix</keyword>
<organism evidence="10 11">
    <name type="scientific">Acanthamoeba castellanii (strain ATCC 30010 / Neff)</name>
    <dbReference type="NCBI Taxonomy" id="1257118"/>
    <lineage>
        <taxon>Eukaryota</taxon>
        <taxon>Amoebozoa</taxon>
        <taxon>Discosea</taxon>
        <taxon>Longamoebia</taxon>
        <taxon>Centramoebida</taxon>
        <taxon>Acanthamoebidae</taxon>
        <taxon>Acanthamoeba</taxon>
    </lineage>
</organism>
<evidence type="ECO:0000313" key="10">
    <source>
        <dbReference type="EMBL" id="ELR24548.1"/>
    </source>
</evidence>
<evidence type="ECO:0000256" key="5">
    <source>
        <dbReference type="ARBA" id="ARBA00022989"/>
    </source>
</evidence>
<dbReference type="RefSeq" id="XP_004356448.1">
    <property type="nucleotide sequence ID" value="XM_004356395.1"/>
</dbReference>
<comment type="subcellular location">
    <subcellularLocation>
        <location evidence="1">Mitochondrion membrane</location>
        <topology evidence="1">Multi-pass membrane protein</topology>
    </subcellularLocation>
</comment>
<dbReference type="VEuPathDB" id="AmoebaDB:ACA1_171110"/>
<dbReference type="PANTHER" id="PTHR45758">
    <property type="entry name" value="MITOFERRIN-1-RELATED"/>
    <property type="match status" value="1"/>
</dbReference>
<dbReference type="InterPro" id="IPR023395">
    <property type="entry name" value="MCP_dom_sf"/>
</dbReference>
<feature type="repeat" description="Solcar" evidence="8">
    <location>
        <begin position="106"/>
        <end position="190"/>
    </location>
</feature>
<dbReference type="Gene3D" id="1.50.40.10">
    <property type="entry name" value="Mitochondrial carrier domain"/>
    <property type="match status" value="1"/>
</dbReference>
<evidence type="ECO:0000256" key="7">
    <source>
        <dbReference type="ARBA" id="ARBA00023136"/>
    </source>
</evidence>
<dbReference type="EMBL" id="KB007811">
    <property type="protein sequence ID" value="ELR24548.1"/>
    <property type="molecule type" value="Genomic_DNA"/>
</dbReference>
<dbReference type="Proteomes" id="UP000011083">
    <property type="component" value="Unassembled WGS sequence"/>
</dbReference>
<gene>
    <name evidence="10" type="ORF">ACA1_171110</name>
</gene>
<dbReference type="AlphaFoldDB" id="L8HIN2"/>
<protein>
    <submittedName>
        <fullName evidence="10">Carrier superfamily protein</fullName>
    </submittedName>
</protein>
<keyword evidence="4 8" id="KW-0812">Transmembrane</keyword>
<accession>L8HIN2</accession>
<dbReference type="STRING" id="1257118.L8HIN2"/>
<feature type="repeat" description="Solcar" evidence="8">
    <location>
        <begin position="17"/>
        <end position="98"/>
    </location>
</feature>
<evidence type="ECO:0000256" key="6">
    <source>
        <dbReference type="ARBA" id="ARBA00023128"/>
    </source>
</evidence>
<keyword evidence="7 8" id="KW-0472">Membrane</keyword>
<keyword evidence="3 9" id="KW-0813">Transport</keyword>
<keyword evidence="6" id="KW-0496">Mitochondrion</keyword>
<dbReference type="SUPFAM" id="SSF103506">
    <property type="entry name" value="Mitochondrial carrier"/>
    <property type="match status" value="1"/>
</dbReference>
<comment type="similarity">
    <text evidence="2 9">Belongs to the mitochondrial carrier (TC 2.A.29) family.</text>
</comment>
<dbReference type="OMA" id="WRPMRGM"/>
<evidence type="ECO:0000256" key="3">
    <source>
        <dbReference type="ARBA" id="ARBA00022448"/>
    </source>
</evidence>
<dbReference type="PROSITE" id="PS50920">
    <property type="entry name" value="SOLCAR"/>
    <property type="match status" value="3"/>
</dbReference>
<reference evidence="10 11" key="1">
    <citation type="journal article" date="2013" name="Genome Biol.">
        <title>Genome of Acanthamoeba castellanii highlights extensive lateral gene transfer and early evolution of tyrosine kinase signaling.</title>
        <authorList>
            <person name="Clarke M."/>
            <person name="Lohan A.J."/>
            <person name="Liu B."/>
            <person name="Lagkouvardos I."/>
            <person name="Roy S."/>
            <person name="Zafar N."/>
            <person name="Bertelli C."/>
            <person name="Schilde C."/>
            <person name="Kianianmomeni A."/>
            <person name="Burglin T.R."/>
            <person name="Frech C."/>
            <person name="Turcotte B."/>
            <person name="Kopec K.O."/>
            <person name="Synnott J.M."/>
            <person name="Choo C."/>
            <person name="Paponov I."/>
            <person name="Finkler A."/>
            <person name="Soon Heng Tan C."/>
            <person name="Hutchins A.P."/>
            <person name="Weinmeier T."/>
            <person name="Rattei T."/>
            <person name="Chu J.S."/>
            <person name="Gimenez G."/>
            <person name="Irimia M."/>
            <person name="Rigden D.J."/>
            <person name="Fitzpatrick D.A."/>
            <person name="Lorenzo-Morales J."/>
            <person name="Bateman A."/>
            <person name="Chiu C.H."/>
            <person name="Tang P."/>
            <person name="Hegemann P."/>
            <person name="Fromm H."/>
            <person name="Raoult D."/>
            <person name="Greub G."/>
            <person name="Miranda-Saavedra D."/>
            <person name="Chen N."/>
            <person name="Nash P."/>
            <person name="Ginger M.L."/>
            <person name="Horn M."/>
            <person name="Schaap P."/>
            <person name="Caler L."/>
            <person name="Loftus B."/>
        </authorList>
    </citation>
    <scope>NUCLEOTIDE SEQUENCE [LARGE SCALE GENOMIC DNA]</scope>
    <source>
        <strain evidence="10 11">Neff</strain>
    </source>
</reference>
<dbReference type="Pfam" id="PF00153">
    <property type="entry name" value="Mito_carr"/>
    <property type="match status" value="3"/>
</dbReference>
<evidence type="ECO:0000256" key="8">
    <source>
        <dbReference type="PROSITE-ProRule" id="PRU00282"/>
    </source>
</evidence>
<sequence>MEFLVDEALEEELQQSSDPRVHLIAGACAGLMEHCGMFPIDTTHQQLAGSRTSIAATIRTIVAKNGVTGLFRGLPVVVAGSAPVHGVAFSIYEFCKRLLGADQPGHHLLASSMSGVVATLAHDACLAPVDTLKQRLQFSARPYRGVWDCFGHILKSEGVSGFYRGYTTAAVMNLPHASIYYGAYESIKKLLKRATGKEYESNDPVTHMLAGAAGGCLAGGLTNPLDVGKTRLQVGTDAGKSYRGMVSTLRTIYREDGWAGFTKGIRPRMVFHSMSAAISWTTYEYIKHTLEPSFSSHSPPSSNKSGPS</sequence>
<dbReference type="KEGG" id="acan:ACA1_171110"/>
<proteinExistence type="inferred from homology"/>
<dbReference type="GeneID" id="14925568"/>
<evidence type="ECO:0000256" key="2">
    <source>
        <dbReference type="ARBA" id="ARBA00006375"/>
    </source>
</evidence>
<keyword evidence="11" id="KW-1185">Reference proteome</keyword>
<dbReference type="GO" id="GO:0048250">
    <property type="term" value="P:iron import into the mitochondrion"/>
    <property type="evidence" value="ECO:0007669"/>
    <property type="project" value="TreeGrafter"/>
</dbReference>
<evidence type="ECO:0000256" key="9">
    <source>
        <dbReference type="RuleBase" id="RU000488"/>
    </source>
</evidence>
<dbReference type="OrthoDB" id="276989at2759"/>
<dbReference type="GO" id="GO:0031966">
    <property type="term" value="C:mitochondrial membrane"/>
    <property type="evidence" value="ECO:0007669"/>
    <property type="project" value="UniProtKB-SubCell"/>
</dbReference>